<proteinExistence type="predicted"/>
<sequence length="496" mass="47918">MVWSAPTLPACATTLAAPGVALAAAPGALPHALPALRWLAHRRGGRNPAEVAAQRSSRADMDAEAPPPPPLPPQPPRPPSAPPLPPPLQPLLSPPLPTPPPPPLPPGSPGPCEWWRRRLRRPPPPRLAVRPGTGAAEALVAGALIGRATADGGHRGGAVADPLRQAVALLERDADVRRGWPAAAAALAPDLHAALDALVAETAASVGGEGAAATRRAAAVLWWALLTAATAVGITAAPLVVDLLLDLSALPPLAAALHLPLSTASAVHLLAWGSVAAGATTAPGAPHPASATTTAAAAIATAATAAATAVVGVALAAAALTAELAAHLTAAEDYHGVTPWGAFLAPPPPSGGHTGLVAAAAGSVALASGAAAAAYGSQAMGVAAAAAALAAAAAATAAIPAIPGLADAAAAARIPAASAAAVVTAAAAAAGSAAARRAVPGIGAVALGGSLGGRLLQHVAVLAALRDEQRDRHNHQTAPEAVAFHGGRDAEDAPGT</sequence>
<gene>
    <name evidence="1" type="ORF">I4F81_004765</name>
</gene>
<dbReference type="Proteomes" id="UP000798662">
    <property type="component" value="Chromosome 1"/>
</dbReference>
<reference evidence="1" key="1">
    <citation type="submission" date="2019-11" db="EMBL/GenBank/DDBJ databases">
        <title>Nori genome reveals adaptations in red seaweeds to the harsh intertidal environment.</title>
        <authorList>
            <person name="Wang D."/>
            <person name="Mao Y."/>
        </authorList>
    </citation>
    <scope>NUCLEOTIDE SEQUENCE</scope>
    <source>
        <tissue evidence="1">Gametophyte</tissue>
    </source>
</reference>
<organism evidence="1 2">
    <name type="scientific">Pyropia yezoensis</name>
    <name type="common">Susabi-nori</name>
    <name type="synonym">Porphyra yezoensis</name>
    <dbReference type="NCBI Taxonomy" id="2788"/>
    <lineage>
        <taxon>Eukaryota</taxon>
        <taxon>Rhodophyta</taxon>
        <taxon>Bangiophyceae</taxon>
        <taxon>Bangiales</taxon>
        <taxon>Bangiaceae</taxon>
        <taxon>Pyropia</taxon>
    </lineage>
</organism>
<keyword evidence="2" id="KW-1185">Reference proteome</keyword>
<evidence type="ECO:0000313" key="2">
    <source>
        <dbReference type="Proteomes" id="UP000798662"/>
    </source>
</evidence>
<evidence type="ECO:0000313" key="1">
    <source>
        <dbReference type="EMBL" id="KAK1862190.1"/>
    </source>
</evidence>
<protein>
    <submittedName>
        <fullName evidence="1">Uncharacterized protein</fullName>
    </submittedName>
</protein>
<name>A0ACC3BWS4_PYRYE</name>
<accession>A0ACC3BWS4</accession>
<dbReference type="EMBL" id="CM020618">
    <property type="protein sequence ID" value="KAK1862190.1"/>
    <property type="molecule type" value="Genomic_DNA"/>
</dbReference>
<comment type="caution">
    <text evidence="1">The sequence shown here is derived from an EMBL/GenBank/DDBJ whole genome shotgun (WGS) entry which is preliminary data.</text>
</comment>